<organism evidence="9 10">
    <name type="scientific">Massilia niabensis</name>
    <dbReference type="NCBI Taxonomy" id="544910"/>
    <lineage>
        <taxon>Bacteria</taxon>
        <taxon>Pseudomonadati</taxon>
        <taxon>Pseudomonadota</taxon>
        <taxon>Betaproteobacteria</taxon>
        <taxon>Burkholderiales</taxon>
        <taxon>Oxalobacteraceae</taxon>
        <taxon>Telluria group</taxon>
        <taxon>Massilia</taxon>
    </lineage>
</organism>
<feature type="domain" description="AAA+ ATPase" evidence="8">
    <location>
        <begin position="39"/>
        <end position="219"/>
    </location>
</feature>
<keyword evidence="2" id="KW-0813">Transport</keyword>
<dbReference type="SUPFAM" id="SSF52540">
    <property type="entry name" value="P-loop containing nucleoside triphosphate hydrolases"/>
    <property type="match status" value="1"/>
</dbReference>
<dbReference type="PANTHER" id="PTHR42771">
    <property type="entry name" value="IRON(3+)-HYDROXAMATE IMPORT ATP-BINDING PROTEIN FHUC"/>
    <property type="match status" value="1"/>
</dbReference>
<dbReference type="InterPro" id="IPR003593">
    <property type="entry name" value="AAA+_ATPase"/>
</dbReference>
<reference evidence="10" key="1">
    <citation type="journal article" date="2019" name="Int. J. Syst. Evol. Microbiol.">
        <title>The Global Catalogue of Microorganisms (GCM) 10K type strain sequencing project: providing services to taxonomists for standard genome sequencing and annotation.</title>
        <authorList>
            <consortium name="The Broad Institute Genomics Platform"/>
            <consortium name="The Broad Institute Genome Sequencing Center for Infectious Disease"/>
            <person name="Wu L."/>
            <person name="Ma J."/>
        </authorList>
    </citation>
    <scope>NUCLEOTIDE SEQUENCE [LARGE SCALE GENOMIC DNA]</scope>
    <source>
        <strain evidence="10">KACC 12649</strain>
    </source>
</reference>
<keyword evidence="7" id="KW-0472">Membrane</keyword>
<dbReference type="PANTHER" id="PTHR42771:SF2">
    <property type="entry name" value="IRON(3+)-HYDROXAMATE IMPORT ATP-BINDING PROTEIN FHUC"/>
    <property type="match status" value="1"/>
</dbReference>
<evidence type="ECO:0000259" key="8">
    <source>
        <dbReference type="SMART" id="SM00382"/>
    </source>
</evidence>
<dbReference type="Pfam" id="PF13476">
    <property type="entry name" value="AAA_23"/>
    <property type="match status" value="1"/>
</dbReference>
<keyword evidence="6" id="KW-0406">Ion transport</keyword>
<evidence type="ECO:0000256" key="6">
    <source>
        <dbReference type="ARBA" id="ARBA00023065"/>
    </source>
</evidence>
<dbReference type="InterPro" id="IPR003959">
    <property type="entry name" value="ATPase_AAA_core"/>
</dbReference>
<dbReference type="Proteomes" id="UP001596050">
    <property type="component" value="Unassembled WGS sequence"/>
</dbReference>
<protein>
    <submittedName>
        <fullName evidence="9">AAA family ATPase</fullName>
    </submittedName>
</protein>
<accession>A0ABW0L6L9</accession>
<evidence type="ECO:0000313" key="9">
    <source>
        <dbReference type="EMBL" id="MFC5461458.1"/>
    </source>
</evidence>
<dbReference type="Gene3D" id="3.40.50.300">
    <property type="entry name" value="P-loop containing nucleotide triphosphate hydrolases"/>
    <property type="match status" value="2"/>
</dbReference>
<keyword evidence="3" id="KW-1003">Cell membrane</keyword>
<dbReference type="Pfam" id="PF13304">
    <property type="entry name" value="AAA_21"/>
    <property type="match status" value="1"/>
</dbReference>
<name>A0ABW0L6L9_9BURK</name>
<evidence type="ECO:0000256" key="1">
    <source>
        <dbReference type="ARBA" id="ARBA00004202"/>
    </source>
</evidence>
<proteinExistence type="predicted"/>
<comment type="subcellular location">
    <subcellularLocation>
        <location evidence="1">Cell membrane</location>
        <topology evidence="1">Peripheral membrane protein</topology>
    </subcellularLocation>
</comment>
<keyword evidence="10" id="KW-1185">Reference proteome</keyword>
<comment type="caution">
    <text evidence="9">The sequence shown here is derived from an EMBL/GenBank/DDBJ whole genome shotgun (WGS) entry which is preliminary data.</text>
</comment>
<dbReference type="SMART" id="SM00382">
    <property type="entry name" value="AAA"/>
    <property type="match status" value="1"/>
</dbReference>
<dbReference type="InterPro" id="IPR051535">
    <property type="entry name" value="Siderophore_ABC-ATPase"/>
</dbReference>
<sequence length="249" mass="27836">MKTRAYLDEVSLKPSAAAHADQFPFSLPVVRSLDRLALHPNVTFFVGENGSGKSTLLEAIAVAMGFNAEGGSRNFRFATRPSHSTLHEHLRIVRGIHQPRDGFFLRAESFFNVSTEIELRDEDPSGGPQLIDSFGGKPLHEQSHGESFLSLFIHRFGGNSLFILDEPEAALSPQRQLAMLSRLHDLVESRSQFIIATHSPILMAYPNAAIYECGERGIHPIAYEDTEHYRVMHDFIANPQRMLAILMGR</sequence>
<evidence type="ECO:0000256" key="7">
    <source>
        <dbReference type="ARBA" id="ARBA00023136"/>
    </source>
</evidence>
<evidence type="ECO:0000256" key="4">
    <source>
        <dbReference type="ARBA" id="ARBA00022496"/>
    </source>
</evidence>
<gene>
    <name evidence="9" type="ORF">ACFPN5_16730</name>
</gene>
<dbReference type="InterPro" id="IPR038729">
    <property type="entry name" value="Rad50/SbcC_AAA"/>
</dbReference>
<evidence type="ECO:0000256" key="3">
    <source>
        <dbReference type="ARBA" id="ARBA00022475"/>
    </source>
</evidence>
<evidence type="ECO:0000256" key="5">
    <source>
        <dbReference type="ARBA" id="ARBA00023004"/>
    </source>
</evidence>
<evidence type="ECO:0000256" key="2">
    <source>
        <dbReference type="ARBA" id="ARBA00022448"/>
    </source>
</evidence>
<keyword evidence="5" id="KW-0408">Iron</keyword>
<dbReference type="InterPro" id="IPR027417">
    <property type="entry name" value="P-loop_NTPase"/>
</dbReference>
<dbReference type="EMBL" id="JBHSMU010000015">
    <property type="protein sequence ID" value="MFC5461458.1"/>
    <property type="molecule type" value="Genomic_DNA"/>
</dbReference>
<evidence type="ECO:0000313" key="10">
    <source>
        <dbReference type="Proteomes" id="UP001596050"/>
    </source>
</evidence>
<keyword evidence="4" id="KW-0410">Iron transport</keyword>
<dbReference type="RefSeq" id="WP_379784909.1">
    <property type="nucleotide sequence ID" value="NZ_JBHSMU010000015.1"/>
</dbReference>